<sequence>MKITEEFSRKLPVFPVSLVKPYHQKGGNMFPSRNRSHTPQDQVEVEESPGPVRRLVEARKIRLNGKDHRIYLVTLKNTTDKANVRFVYETVDNSNNIKSTVSVLSRKI</sequence>
<gene>
    <name evidence="2" type="ORF">O181_070607</name>
</gene>
<accession>A0A9Q3I8F9</accession>
<evidence type="ECO:0000256" key="1">
    <source>
        <dbReference type="SAM" id="MobiDB-lite"/>
    </source>
</evidence>
<keyword evidence="3" id="KW-1185">Reference proteome</keyword>
<feature type="compositionally biased region" description="Polar residues" evidence="1">
    <location>
        <begin position="31"/>
        <end position="41"/>
    </location>
</feature>
<name>A0A9Q3I8F9_9BASI</name>
<feature type="region of interest" description="Disordered" evidence="1">
    <location>
        <begin position="25"/>
        <end position="50"/>
    </location>
</feature>
<dbReference type="AlphaFoldDB" id="A0A9Q3I8F9"/>
<proteinExistence type="predicted"/>
<dbReference type="EMBL" id="AVOT02036407">
    <property type="protein sequence ID" value="MBW0530892.1"/>
    <property type="molecule type" value="Genomic_DNA"/>
</dbReference>
<organism evidence="2 3">
    <name type="scientific">Austropuccinia psidii MF-1</name>
    <dbReference type="NCBI Taxonomy" id="1389203"/>
    <lineage>
        <taxon>Eukaryota</taxon>
        <taxon>Fungi</taxon>
        <taxon>Dikarya</taxon>
        <taxon>Basidiomycota</taxon>
        <taxon>Pucciniomycotina</taxon>
        <taxon>Pucciniomycetes</taxon>
        <taxon>Pucciniales</taxon>
        <taxon>Sphaerophragmiaceae</taxon>
        <taxon>Austropuccinia</taxon>
    </lineage>
</organism>
<comment type="caution">
    <text evidence="2">The sequence shown here is derived from an EMBL/GenBank/DDBJ whole genome shotgun (WGS) entry which is preliminary data.</text>
</comment>
<dbReference type="Proteomes" id="UP000765509">
    <property type="component" value="Unassembled WGS sequence"/>
</dbReference>
<reference evidence="2" key="1">
    <citation type="submission" date="2021-03" db="EMBL/GenBank/DDBJ databases">
        <title>Draft genome sequence of rust myrtle Austropuccinia psidii MF-1, a brazilian biotype.</title>
        <authorList>
            <person name="Quecine M.C."/>
            <person name="Pachon D.M.R."/>
            <person name="Bonatelli M.L."/>
            <person name="Correr F.H."/>
            <person name="Franceschini L.M."/>
            <person name="Leite T.F."/>
            <person name="Margarido G.R.A."/>
            <person name="Almeida C.A."/>
            <person name="Ferrarezi J.A."/>
            <person name="Labate C.A."/>
        </authorList>
    </citation>
    <scope>NUCLEOTIDE SEQUENCE</scope>
    <source>
        <strain evidence="2">MF-1</strain>
    </source>
</reference>
<evidence type="ECO:0000313" key="2">
    <source>
        <dbReference type="EMBL" id="MBW0530892.1"/>
    </source>
</evidence>
<evidence type="ECO:0000313" key="3">
    <source>
        <dbReference type="Proteomes" id="UP000765509"/>
    </source>
</evidence>
<protein>
    <submittedName>
        <fullName evidence="2">Uncharacterized protein</fullName>
    </submittedName>
</protein>